<dbReference type="Proteomes" id="UP000648187">
    <property type="component" value="Unassembled WGS sequence"/>
</dbReference>
<keyword evidence="3" id="KW-1185">Reference proteome</keyword>
<comment type="caution">
    <text evidence="2">The sequence shown here is derived from an EMBL/GenBank/DDBJ whole genome shotgun (WGS) entry which is preliminary data.</text>
</comment>
<keyword evidence="1" id="KW-0175">Coiled coil</keyword>
<reference evidence="2" key="1">
    <citation type="submission" date="2020-08" db="EMBL/GenBank/DDBJ databases">
        <title>Spodoptera exigua strain:BAW_Kor-Di-RS1 Genome sequencing and assembly.</title>
        <authorList>
            <person name="Kim J."/>
            <person name="Nam H.Y."/>
            <person name="Kwon M."/>
            <person name="Choi J.H."/>
            <person name="Cho S.R."/>
            <person name="Kim G.-H."/>
        </authorList>
    </citation>
    <scope>NUCLEOTIDE SEQUENCE</scope>
    <source>
        <strain evidence="2">BAW_Kor-Di-RS1</strain>
        <tissue evidence="2">Whole-body</tissue>
    </source>
</reference>
<dbReference type="AlphaFoldDB" id="A0A835GEH5"/>
<dbReference type="EMBL" id="JACKWZ010000159">
    <property type="protein sequence ID" value="KAF9413450.1"/>
    <property type="molecule type" value="Genomic_DNA"/>
</dbReference>
<name>A0A835GEH5_SPOEX</name>
<feature type="coiled-coil region" evidence="1">
    <location>
        <begin position="110"/>
        <end position="162"/>
    </location>
</feature>
<evidence type="ECO:0000256" key="1">
    <source>
        <dbReference type="SAM" id="Coils"/>
    </source>
</evidence>
<gene>
    <name evidence="2" type="ORF">HW555_008342</name>
</gene>
<evidence type="ECO:0000313" key="3">
    <source>
        <dbReference type="Proteomes" id="UP000648187"/>
    </source>
</evidence>
<protein>
    <submittedName>
        <fullName evidence="2">Uncharacterized protein</fullName>
    </submittedName>
</protein>
<organism evidence="2 3">
    <name type="scientific">Spodoptera exigua</name>
    <name type="common">Beet armyworm</name>
    <name type="synonym">Noctua fulgens</name>
    <dbReference type="NCBI Taxonomy" id="7107"/>
    <lineage>
        <taxon>Eukaryota</taxon>
        <taxon>Metazoa</taxon>
        <taxon>Ecdysozoa</taxon>
        <taxon>Arthropoda</taxon>
        <taxon>Hexapoda</taxon>
        <taxon>Insecta</taxon>
        <taxon>Pterygota</taxon>
        <taxon>Neoptera</taxon>
        <taxon>Endopterygota</taxon>
        <taxon>Lepidoptera</taxon>
        <taxon>Glossata</taxon>
        <taxon>Ditrysia</taxon>
        <taxon>Noctuoidea</taxon>
        <taxon>Noctuidae</taxon>
        <taxon>Amphipyrinae</taxon>
        <taxon>Spodoptera</taxon>
    </lineage>
</organism>
<accession>A0A835GEH5</accession>
<evidence type="ECO:0000313" key="2">
    <source>
        <dbReference type="EMBL" id="KAF9413450.1"/>
    </source>
</evidence>
<proteinExistence type="predicted"/>
<sequence>MACQVGESCSVHTMDIGSHVRNHIGVVEYFNGPFGLHRSSGRWELASMTEPYRAKMSLSEEMFSSFALRNKNIKTDHLSSDPGTSYEVFRNNTTAVEVIVKEVPKDYTMTKRLQEEVDRLRSELNSTKNALVRSRKGFLAIVKEMKQQLDAANQRELDTQSRNLALNLDNEKMKCLLESKCSLLSKLKKELNSMKRVMKYVIKSICVTPPVVFDNVTGFSDLEYDDFESDLKRNTKVKFACNMFDEVGTFDSSISKDTKY</sequence>